<feature type="repeat" description="ANK" evidence="1">
    <location>
        <begin position="1383"/>
        <end position="1415"/>
    </location>
</feature>
<feature type="repeat" description="ANK" evidence="1">
    <location>
        <begin position="1416"/>
        <end position="1448"/>
    </location>
</feature>
<dbReference type="InterPro" id="IPR036770">
    <property type="entry name" value="Ankyrin_rpt-contain_sf"/>
</dbReference>
<dbReference type="SMART" id="SM00248">
    <property type="entry name" value="ANK"/>
    <property type="match status" value="12"/>
</dbReference>
<evidence type="ECO:0000256" key="2">
    <source>
        <dbReference type="SAM" id="MobiDB-lite"/>
    </source>
</evidence>
<evidence type="ECO:0008006" key="5">
    <source>
        <dbReference type="Google" id="ProtNLM"/>
    </source>
</evidence>
<protein>
    <recommendedName>
        <fullName evidence="5">NACHT domain-containing protein</fullName>
    </recommendedName>
</protein>
<accession>A0AA38IFH3</accession>
<feature type="region of interest" description="Disordered" evidence="2">
    <location>
        <begin position="23"/>
        <end position="56"/>
    </location>
</feature>
<dbReference type="Proteomes" id="UP001168821">
    <property type="component" value="Unassembled WGS sequence"/>
</dbReference>
<keyword evidence="4" id="KW-1185">Reference proteome</keyword>
<feature type="repeat" description="ANK" evidence="1">
    <location>
        <begin position="1251"/>
        <end position="1283"/>
    </location>
</feature>
<dbReference type="PROSITE" id="PS50088">
    <property type="entry name" value="ANK_REPEAT"/>
    <property type="match status" value="11"/>
</dbReference>
<dbReference type="PRINTS" id="PR01415">
    <property type="entry name" value="ANKYRIN"/>
</dbReference>
<feature type="repeat" description="ANK" evidence="1">
    <location>
        <begin position="1515"/>
        <end position="1547"/>
    </location>
</feature>
<feature type="repeat" description="ANK" evidence="1">
    <location>
        <begin position="1284"/>
        <end position="1316"/>
    </location>
</feature>
<dbReference type="PANTHER" id="PTHR24121">
    <property type="entry name" value="NO MECHANORECEPTOR POTENTIAL C, ISOFORM D-RELATED"/>
    <property type="match status" value="1"/>
</dbReference>
<dbReference type="InterPro" id="IPR002110">
    <property type="entry name" value="Ankyrin_rpt"/>
</dbReference>
<comment type="caution">
    <text evidence="3">The sequence shown here is derived from an EMBL/GenBank/DDBJ whole genome shotgun (WGS) entry which is preliminary data.</text>
</comment>
<evidence type="ECO:0000313" key="4">
    <source>
        <dbReference type="Proteomes" id="UP001168821"/>
    </source>
</evidence>
<feature type="region of interest" description="Disordered" evidence="2">
    <location>
        <begin position="1574"/>
        <end position="1606"/>
    </location>
</feature>
<dbReference type="EMBL" id="JALNTZ010000005">
    <property type="protein sequence ID" value="KAJ3652992.1"/>
    <property type="molecule type" value="Genomic_DNA"/>
</dbReference>
<dbReference type="Pfam" id="PF12796">
    <property type="entry name" value="Ank_2"/>
    <property type="match status" value="3"/>
</dbReference>
<proteinExistence type="predicted"/>
<evidence type="ECO:0000313" key="3">
    <source>
        <dbReference type="EMBL" id="KAJ3652992.1"/>
    </source>
</evidence>
<gene>
    <name evidence="3" type="ORF">Zmor_018913</name>
</gene>
<feature type="compositionally biased region" description="Basic residues" evidence="2">
    <location>
        <begin position="26"/>
        <end position="35"/>
    </location>
</feature>
<dbReference type="PROSITE" id="PS50297">
    <property type="entry name" value="ANK_REP_REGION"/>
    <property type="match status" value="10"/>
</dbReference>
<name>A0AA38IFH3_9CUCU</name>
<evidence type="ECO:0000256" key="1">
    <source>
        <dbReference type="PROSITE-ProRule" id="PRU00023"/>
    </source>
</evidence>
<organism evidence="3 4">
    <name type="scientific">Zophobas morio</name>
    <dbReference type="NCBI Taxonomy" id="2755281"/>
    <lineage>
        <taxon>Eukaryota</taxon>
        <taxon>Metazoa</taxon>
        <taxon>Ecdysozoa</taxon>
        <taxon>Arthropoda</taxon>
        <taxon>Hexapoda</taxon>
        <taxon>Insecta</taxon>
        <taxon>Pterygota</taxon>
        <taxon>Neoptera</taxon>
        <taxon>Endopterygota</taxon>
        <taxon>Coleoptera</taxon>
        <taxon>Polyphaga</taxon>
        <taxon>Cucujiformia</taxon>
        <taxon>Tenebrionidae</taxon>
        <taxon>Zophobas</taxon>
    </lineage>
</organism>
<dbReference type="SUPFAM" id="SSF48403">
    <property type="entry name" value="Ankyrin repeat"/>
    <property type="match status" value="2"/>
</dbReference>
<dbReference type="Gene3D" id="1.25.40.20">
    <property type="entry name" value="Ankyrin repeat-containing domain"/>
    <property type="match status" value="3"/>
</dbReference>
<dbReference type="InterPro" id="IPR027417">
    <property type="entry name" value="P-loop_NTPase"/>
</dbReference>
<feature type="repeat" description="ANK" evidence="1">
    <location>
        <begin position="1449"/>
        <end position="1481"/>
    </location>
</feature>
<dbReference type="Gene3D" id="3.40.50.300">
    <property type="entry name" value="P-loop containing nucleotide triphosphate hydrolases"/>
    <property type="match status" value="1"/>
</dbReference>
<feature type="repeat" description="ANK" evidence="1">
    <location>
        <begin position="1350"/>
        <end position="1382"/>
    </location>
</feature>
<feature type="repeat" description="ANK" evidence="1">
    <location>
        <begin position="1548"/>
        <end position="1580"/>
    </location>
</feature>
<dbReference type="Pfam" id="PF00023">
    <property type="entry name" value="Ank"/>
    <property type="match status" value="2"/>
</dbReference>
<reference evidence="3" key="1">
    <citation type="journal article" date="2023" name="G3 (Bethesda)">
        <title>Whole genome assemblies of Zophobas morio and Tenebrio molitor.</title>
        <authorList>
            <person name="Kaur S."/>
            <person name="Stinson S.A."/>
            <person name="diCenzo G.C."/>
        </authorList>
    </citation>
    <scope>NUCLEOTIDE SEQUENCE</scope>
    <source>
        <strain evidence="3">QUZm001</strain>
    </source>
</reference>
<keyword evidence="1" id="KW-0040">ANK repeat</keyword>
<sequence>MDTDTDMTDSSPDEEIQRLEQELKHKKEQRKRKKIEARNSGRLQARQPGDIPCSSKTFQTFKKRKGATDKGKKYEDLITANVVLQLVSDSKIKDFRISSNDENFGDFDDVVIEIETDSGTKIKALQLKHSNDKRQLNTNQLAGKQGDFSLIKYFKSAQKLQGQVQEYILFTPKTLTTSEETKFKLAGEEFYLKAIKKTVSVDNFDISRISENINYYHTFQIVEDEWTTKNPEKIQQYRTFFESFRLYTNQERFEALTKSTMNRFTDMFGSSEKTFKEYVDVISEWSLKDGKKEKLSKRMMQRAMVLRLLSSQIEPFVFGSVTNKMEILREAIFSFDITLLEKEGSNAVKKLWGDLDKNVNLEELNKVRSLYSLSLNYISSVKNLDANLLTQLLWLMEKCPLIVKEHDNIEKAIKLCPDAKFIILGKGKYGKWMKEIPVFLNLSDLRSKGELYDEVLQNFTISLQGKEPLNLATAFQKNDEISKHVTVIKLLEMSEGSCYVGGQKETFPNLYVDRYLSVNIIDIKYLQRANQNTVIILNCEENSEQLKITQEHTLIDINDFFTSRDSKIFDTALFIQTKTECSDSDFQKIYSKTPTSKSIHYFKYLKNQNLEWVRSRGDVSELRNYKLHNHSKTQNQIWSLKLSKHYLHNQITGDASELRNNHLKSFSKNEKEFLSFGFSNNISLITGDPGMGKTELTKSLKNNCRSKYWTVIMNPQDINLLFKTLQNRESSNYLNRFESFIFNQKYPHFERLDQEFLKMCLKQKNVIYVWDALDEILSKNLDATSSLILLLSKEGFTQCVTARQHLKSFLENKFNVLSVSINQFNQREQEDYIRRRLADFSMSVDMKETIEKIKSTFAFTKHIDILGIPLQIFMLTEVFLHSKEKYEELFNNKFLLTELYGFFVDGKFKFFFESKVPANNDYWEEEYKKKKEEKLKHYEKLALGVIFSEEILKELKIDCSVDENLVSEDFGTVGIITGLQNGIPQFAHASFAEYFVALYISKHFEMIPADAFFDQRYNNVRFFFDMITGKISSAHIAVLYRNFNELMSYDDETTKCKDQGGRSALHLICSWGRRYPRLNVEEHDDVYIIDDYFYSVPEETKEYYNALLFLLDKCEISKEDELKYTPLAYARKSQSLRAELELLQSRQSQFQHSYSETDVINILFRSAQLGYDDAIEKVMPTDAGFCKKVANSRDVNFKTPLFIASGARHVKVGSSGGHGQTSLNGNVSYDRQKVIERLVKYGARINKANQQRETPLYAASSQGNEKIVECLVKHEAEIDRANENGETPLYVASFQGQDKTVECLVKNQAEIDRANKNGETPLYAASSQGHDKTVECLVTNGAEINRANKNGQTPLYAACSEGHEKTVECLMKYGAKINPTNKYENTLLYAACSKGHEKIVECLVKHGAEINRANENDWTPLHVASSQGHENIVECLVKCEAEINRADKYGYTPLYAASSEGHEKVVECLLKCGAEINRANKDGWTPLHVASFQGHEKIVKCLVKCEAEINRANKDGWTPLHAASSQGHEKIVECLVKCGAEINHICERGCTPLDVAVLEGRMQIVEYLMKHGAKTNGADGEGRTPLQAASGDGNEKNGRLSTGMRC</sequence>
<feature type="repeat" description="ANK" evidence="1">
    <location>
        <begin position="1317"/>
        <end position="1349"/>
    </location>
</feature>
<dbReference type="SUPFAM" id="SSF52540">
    <property type="entry name" value="P-loop containing nucleoside triphosphate hydrolases"/>
    <property type="match status" value="1"/>
</dbReference>
<feature type="repeat" description="ANK" evidence="1">
    <location>
        <begin position="1482"/>
        <end position="1514"/>
    </location>
</feature>
<dbReference type="PANTHER" id="PTHR24121:SF32">
    <property type="entry name" value="DEATH DOMAIN-CONTAINING PROTEIN"/>
    <property type="match status" value="1"/>
</dbReference>
<feature type="repeat" description="ANK" evidence="1">
    <location>
        <begin position="1218"/>
        <end position="1250"/>
    </location>
</feature>